<dbReference type="Proteomes" id="UP000660729">
    <property type="component" value="Unassembled WGS sequence"/>
</dbReference>
<evidence type="ECO:0000256" key="5">
    <source>
        <dbReference type="ARBA" id="ARBA00023239"/>
    </source>
</evidence>
<keyword evidence="7" id="KW-1185">Reference proteome</keyword>
<reference evidence="6" key="1">
    <citation type="submission" date="2020-04" db="EMBL/GenBank/DDBJ databases">
        <title>Draft genome resource of the tomato pathogen Pseudocercospora fuligena.</title>
        <authorList>
            <person name="Zaccaron A."/>
        </authorList>
    </citation>
    <scope>NUCLEOTIDE SEQUENCE</scope>
    <source>
        <strain evidence="6">PF001</strain>
    </source>
</reference>
<dbReference type="AlphaFoldDB" id="A0A8H6VAP0"/>
<dbReference type="InterPro" id="IPR025702">
    <property type="entry name" value="OXD"/>
</dbReference>
<keyword evidence="3" id="KW-0479">Metal-binding</keyword>
<comment type="caution">
    <text evidence="6">The sequence shown here is derived from an EMBL/GenBank/DDBJ whole genome shotgun (WGS) entry which is preliminary data.</text>
</comment>
<evidence type="ECO:0000256" key="4">
    <source>
        <dbReference type="ARBA" id="ARBA00023004"/>
    </source>
</evidence>
<keyword evidence="5" id="KW-0456">Lyase</keyword>
<organism evidence="6 7">
    <name type="scientific">Pseudocercospora fuligena</name>
    <dbReference type="NCBI Taxonomy" id="685502"/>
    <lineage>
        <taxon>Eukaryota</taxon>
        <taxon>Fungi</taxon>
        <taxon>Dikarya</taxon>
        <taxon>Ascomycota</taxon>
        <taxon>Pezizomycotina</taxon>
        <taxon>Dothideomycetes</taxon>
        <taxon>Dothideomycetidae</taxon>
        <taxon>Mycosphaerellales</taxon>
        <taxon>Mycosphaerellaceae</taxon>
        <taxon>Pseudocercospora</taxon>
    </lineage>
</organism>
<keyword evidence="4" id="KW-0408">Iron</keyword>
<dbReference type="GO" id="GO:0016829">
    <property type="term" value="F:lyase activity"/>
    <property type="evidence" value="ECO:0007669"/>
    <property type="project" value="UniProtKB-KW"/>
</dbReference>
<sequence>MGSIGESEQRTYPLKRPKNHQVPVPRWSLKLPPSVDRIYTIYVGTQCHRGNTAAREKAEKIIEDILQSNSTPPIIDTFRVTHGFDLVDSRVWVAYWTSKEGYDAALAQLNLTDLWTGLGQDKSDIGLWIEHFAAPIERLETNYARLDHKPGLAQLPNTEQPPHNLTAYWGAGRDRIPASAHDLFPTPKTIKTPSSPPKGFNQRLTGTNYENMCHIRSGQWWEKCSETERLAYETSLQEKLMNGMQYLWDHPVETGTIGLRFLQNLNSQGGKILETCGCGFHKNWADLEKWSSRHPSHLAIFNGAIKHAKEFGEDRKFMTWHEVWIFKEGECKFEYVNCDPVTGVIKWVEMESSEEL</sequence>
<evidence type="ECO:0000256" key="3">
    <source>
        <dbReference type="ARBA" id="ARBA00022723"/>
    </source>
</evidence>
<evidence type="ECO:0000313" key="6">
    <source>
        <dbReference type="EMBL" id="KAF7185248.1"/>
    </source>
</evidence>
<evidence type="ECO:0000313" key="7">
    <source>
        <dbReference type="Proteomes" id="UP000660729"/>
    </source>
</evidence>
<dbReference type="GO" id="GO:0046872">
    <property type="term" value="F:metal ion binding"/>
    <property type="evidence" value="ECO:0007669"/>
    <property type="project" value="UniProtKB-KW"/>
</dbReference>
<comment type="cofactor">
    <cofactor evidence="1">
        <name>heme b</name>
        <dbReference type="ChEBI" id="CHEBI:60344"/>
    </cofactor>
</comment>
<dbReference type="Pfam" id="PF13816">
    <property type="entry name" value="Dehydratase_hem"/>
    <property type="match status" value="1"/>
</dbReference>
<evidence type="ECO:0000256" key="2">
    <source>
        <dbReference type="ARBA" id="ARBA00022617"/>
    </source>
</evidence>
<evidence type="ECO:0000256" key="1">
    <source>
        <dbReference type="ARBA" id="ARBA00001970"/>
    </source>
</evidence>
<dbReference type="EMBL" id="JABCIY010000342">
    <property type="protein sequence ID" value="KAF7185248.1"/>
    <property type="molecule type" value="Genomic_DNA"/>
</dbReference>
<proteinExistence type="predicted"/>
<gene>
    <name evidence="6" type="ORF">HII31_13523</name>
</gene>
<name>A0A8H6VAP0_9PEZI</name>
<keyword evidence="2" id="KW-0349">Heme</keyword>
<accession>A0A8H6VAP0</accession>
<dbReference type="OrthoDB" id="3359285at2759"/>
<protein>
    <submittedName>
        <fullName evidence="6">Phenylacetaldoxime dehydratase</fullName>
    </submittedName>
</protein>